<evidence type="ECO:0000313" key="3">
    <source>
        <dbReference type="EMBL" id="MXV51439.1"/>
    </source>
</evidence>
<keyword evidence="1" id="KW-0472">Membrane</keyword>
<dbReference type="Proteomes" id="UP000466586">
    <property type="component" value="Unassembled WGS sequence"/>
</dbReference>
<keyword evidence="1" id="KW-1133">Transmembrane helix</keyword>
<keyword evidence="1" id="KW-0812">Transmembrane</keyword>
<accession>A0A7K1YBG2</accession>
<feature type="transmembrane region" description="Helical" evidence="1">
    <location>
        <begin position="117"/>
        <end position="137"/>
    </location>
</feature>
<feature type="signal peptide" evidence="2">
    <location>
        <begin position="1"/>
        <end position="24"/>
    </location>
</feature>
<reference evidence="3 4" key="1">
    <citation type="submission" date="2019-11" db="EMBL/GenBank/DDBJ databases">
        <title>Pedobacter sp. HMF7647 Genome sequencing and assembly.</title>
        <authorList>
            <person name="Kang H."/>
            <person name="Kim H."/>
            <person name="Joh K."/>
        </authorList>
    </citation>
    <scope>NUCLEOTIDE SEQUENCE [LARGE SCALE GENOMIC DNA]</scope>
    <source>
        <strain evidence="3 4">HMF7647</strain>
    </source>
</reference>
<organism evidence="3 4">
    <name type="scientific">Hufsiella arboris</name>
    <dbReference type="NCBI Taxonomy" id="2695275"/>
    <lineage>
        <taxon>Bacteria</taxon>
        <taxon>Pseudomonadati</taxon>
        <taxon>Bacteroidota</taxon>
        <taxon>Sphingobacteriia</taxon>
        <taxon>Sphingobacteriales</taxon>
        <taxon>Sphingobacteriaceae</taxon>
        <taxon>Hufsiella</taxon>
    </lineage>
</organism>
<dbReference type="AlphaFoldDB" id="A0A7K1YBG2"/>
<name>A0A7K1YBG2_9SPHI</name>
<proteinExistence type="predicted"/>
<evidence type="ECO:0008006" key="5">
    <source>
        <dbReference type="Google" id="ProtNLM"/>
    </source>
</evidence>
<gene>
    <name evidence="3" type="ORF">GS399_10700</name>
</gene>
<feature type="transmembrane region" description="Helical" evidence="1">
    <location>
        <begin position="85"/>
        <end position="105"/>
    </location>
</feature>
<evidence type="ECO:0000256" key="1">
    <source>
        <dbReference type="SAM" id="Phobius"/>
    </source>
</evidence>
<keyword evidence="2" id="KW-0732">Signal</keyword>
<keyword evidence="4" id="KW-1185">Reference proteome</keyword>
<dbReference type="RefSeq" id="WP_160844607.1">
    <property type="nucleotide sequence ID" value="NZ_WVHT01000004.1"/>
</dbReference>
<sequence>MKKKITAVVLLACFFLQQTNFSYAGNKPKKYDAIVKTTAGLRYKGVLNKTDEHGIDLLIRKQRKHIDADSISTIRIRHSGGLQTAMLVGAGVGMAGGATAFAVGVNKDKIDKVTAPVFIVGGIVYGAAMGAFINLFGSVKRYKDVNHSFEKLHGDLDKYTYNEN</sequence>
<comment type="caution">
    <text evidence="3">The sequence shown here is derived from an EMBL/GenBank/DDBJ whole genome shotgun (WGS) entry which is preliminary data.</text>
</comment>
<dbReference type="EMBL" id="WVHT01000004">
    <property type="protein sequence ID" value="MXV51439.1"/>
    <property type="molecule type" value="Genomic_DNA"/>
</dbReference>
<feature type="chain" id="PRO_5029721543" description="Glycine zipper family protein" evidence="2">
    <location>
        <begin position="25"/>
        <end position="164"/>
    </location>
</feature>
<evidence type="ECO:0000256" key="2">
    <source>
        <dbReference type="SAM" id="SignalP"/>
    </source>
</evidence>
<protein>
    <recommendedName>
        <fullName evidence="5">Glycine zipper family protein</fullName>
    </recommendedName>
</protein>
<evidence type="ECO:0000313" key="4">
    <source>
        <dbReference type="Proteomes" id="UP000466586"/>
    </source>
</evidence>